<sequence>MSAVHGEFTEIDSTRQGEWSQSRRRLIRLTSPRPATATRLVVVEVEVVVVVVVTSVTTVRCLPVPPCHPLLCPALSRLPVVLPGIEN</sequence>
<protein>
    <submittedName>
        <fullName evidence="1">Uncharacterized protein</fullName>
    </submittedName>
</protein>
<dbReference type="Proteomes" id="UP000324222">
    <property type="component" value="Unassembled WGS sequence"/>
</dbReference>
<dbReference type="AlphaFoldDB" id="A0A5B7EEM9"/>
<proteinExistence type="predicted"/>
<accession>A0A5B7EEM9</accession>
<reference evidence="1 2" key="1">
    <citation type="submission" date="2019-05" db="EMBL/GenBank/DDBJ databases">
        <title>Another draft genome of Portunus trituberculatus and its Hox gene families provides insights of decapod evolution.</title>
        <authorList>
            <person name="Jeong J.-H."/>
            <person name="Song I."/>
            <person name="Kim S."/>
            <person name="Choi T."/>
            <person name="Kim D."/>
            <person name="Ryu S."/>
            <person name="Kim W."/>
        </authorList>
    </citation>
    <scope>NUCLEOTIDE SEQUENCE [LARGE SCALE GENOMIC DNA]</scope>
    <source>
        <tissue evidence="1">Muscle</tissue>
    </source>
</reference>
<organism evidence="1 2">
    <name type="scientific">Portunus trituberculatus</name>
    <name type="common">Swimming crab</name>
    <name type="synonym">Neptunus trituberculatus</name>
    <dbReference type="NCBI Taxonomy" id="210409"/>
    <lineage>
        <taxon>Eukaryota</taxon>
        <taxon>Metazoa</taxon>
        <taxon>Ecdysozoa</taxon>
        <taxon>Arthropoda</taxon>
        <taxon>Crustacea</taxon>
        <taxon>Multicrustacea</taxon>
        <taxon>Malacostraca</taxon>
        <taxon>Eumalacostraca</taxon>
        <taxon>Eucarida</taxon>
        <taxon>Decapoda</taxon>
        <taxon>Pleocyemata</taxon>
        <taxon>Brachyura</taxon>
        <taxon>Eubrachyura</taxon>
        <taxon>Portunoidea</taxon>
        <taxon>Portunidae</taxon>
        <taxon>Portuninae</taxon>
        <taxon>Portunus</taxon>
    </lineage>
</organism>
<evidence type="ECO:0000313" key="1">
    <source>
        <dbReference type="EMBL" id="MPC31134.1"/>
    </source>
</evidence>
<keyword evidence="2" id="KW-1185">Reference proteome</keyword>
<name>A0A5B7EEM9_PORTR</name>
<gene>
    <name evidence="1" type="ORF">E2C01_024413</name>
</gene>
<evidence type="ECO:0000313" key="2">
    <source>
        <dbReference type="Proteomes" id="UP000324222"/>
    </source>
</evidence>
<dbReference type="EMBL" id="VSRR010002375">
    <property type="protein sequence ID" value="MPC31134.1"/>
    <property type="molecule type" value="Genomic_DNA"/>
</dbReference>
<comment type="caution">
    <text evidence="1">The sequence shown here is derived from an EMBL/GenBank/DDBJ whole genome shotgun (WGS) entry which is preliminary data.</text>
</comment>